<feature type="domain" description="T-Q ester bond containing" evidence="6">
    <location>
        <begin position="373"/>
        <end position="490"/>
    </location>
</feature>
<dbReference type="InterPro" id="IPR041100">
    <property type="entry name" value="TQ"/>
</dbReference>
<dbReference type="OrthoDB" id="2216808at2"/>
<evidence type="ECO:0000259" key="5">
    <source>
        <dbReference type="Pfam" id="PF17802"/>
    </source>
</evidence>
<reference evidence="9" key="1">
    <citation type="submission" date="2016-10" db="EMBL/GenBank/DDBJ databases">
        <authorList>
            <person name="Varghese N."/>
            <person name="Submissions S."/>
        </authorList>
    </citation>
    <scope>NUCLEOTIDE SEQUENCE [LARGE SCALE GENOMIC DNA]</scope>
    <source>
        <strain evidence="9">DSM 20406</strain>
    </source>
</reference>
<dbReference type="Pfam" id="PF20610">
    <property type="entry name" value="TED_2"/>
    <property type="match status" value="1"/>
</dbReference>
<dbReference type="Pfam" id="PF18202">
    <property type="entry name" value="TQ"/>
    <property type="match status" value="2"/>
</dbReference>
<gene>
    <name evidence="8" type="ORF">SAMN04487834_101528</name>
</gene>
<evidence type="ECO:0000313" key="9">
    <source>
        <dbReference type="Proteomes" id="UP000183028"/>
    </source>
</evidence>
<dbReference type="Gene3D" id="2.60.40.10">
    <property type="entry name" value="Immunoglobulins"/>
    <property type="match status" value="2"/>
</dbReference>
<evidence type="ECO:0000313" key="8">
    <source>
        <dbReference type="EMBL" id="SEI66339.1"/>
    </source>
</evidence>
<evidence type="ECO:0000259" key="6">
    <source>
        <dbReference type="Pfam" id="PF18202"/>
    </source>
</evidence>
<dbReference type="NCBIfam" id="NF033903">
    <property type="entry name" value="VaFE_rpt"/>
    <property type="match status" value="2"/>
</dbReference>
<feature type="domain" description="SpaA-like prealbumin fold" evidence="5">
    <location>
        <begin position="618"/>
        <end position="698"/>
    </location>
</feature>
<comment type="similarity">
    <text evidence="1">Belongs to the serine-aspartate repeat-containing protein (SDr) family.</text>
</comment>
<organism evidence="8 9">
    <name type="scientific">Sharpea azabuensis</name>
    <dbReference type="NCBI Taxonomy" id="322505"/>
    <lineage>
        <taxon>Bacteria</taxon>
        <taxon>Bacillati</taxon>
        <taxon>Bacillota</taxon>
        <taxon>Erysipelotrichia</taxon>
        <taxon>Erysipelotrichales</taxon>
        <taxon>Coprobacillaceae</taxon>
        <taxon>Sharpea</taxon>
    </lineage>
</organism>
<dbReference type="AlphaFoldDB" id="A0A1H6SEM8"/>
<dbReference type="InterPro" id="IPR046751">
    <property type="entry name" value="TED_2"/>
</dbReference>
<dbReference type="EMBL" id="FNYK01000015">
    <property type="protein sequence ID" value="SEI66339.1"/>
    <property type="molecule type" value="Genomic_DNA"/>
</dbReference>
<keyword evidence="9" id="KW-1185">Reference proteome</keyword>
<feature type="domain" description="Thioester" evidence="7">
    <location>
        <begin position="54"/>
        <end position="132"/>
    </location>
</feature>
<keyword evidence="4" id="KW-0472">Membrane</keyword>
<name>A0A1H6SEM8_9FIRM</name>
<keyword evidence="4" id="KW-1133">Transmembrane helix</keyword>
<dbReference type="PANTHER" id="PTHR36108">
    <property type="entry name" value="COLOSSIN-B-RELATED"/>
    <property type="match status" value="1"/>
</dbReference>
<feature type="domain" description="SpaA-like prealbumin fold" evidence="5">
    <location>
        <begin position="283"/>
        <end position="366"/>
    </location>
</feature>
<evidence type="ECO:0000259" key="7">
    <source>
        <dbReference type="Pfam" id="PF20610"/>
    </source>
</evidence>
<protein>
    <submittedName>
        <fullName evidence="8">Cna protein B-type domain-containing protein</fullName>
    </submittedName>
</protein>
<dbReference type="InterPro" id="IPR041033">
    <property type="entry name" value="SpaA_PFL_dom_1"/>
</dbReference>
<sequence length="762" mass="82876">MDTRPLLKKVGTVMLATLFSFGSVIGSSSKLSEVHAASATVSYGGKATWSGSTVGKFKVNGKDALCMEHKKTTPGSGTHVDSSIYNDPTVRKILYYGFAGADASFWGGEGNRTDKARVITSLALDTVYGSKQNHSKANTFLSWIGSKTDPGKGGLQFTNTNPKITYNAAAGRQESEEFSVKATGSVSSASFDTGNANVTIHNKTTGQSGQTITVHPADKLYLSAAKNYSGTLNREKVNLGSYTFQAIVWKTASNSIQDLASWNFTNDPDIYTSLRADFVGTASVQISKFDATGSKEIPGAVLQLTDANGKELDKWTSDGNTHIVSNLPSNASYTLTEISAPEGYKIANPVTFKLTQDMQKVTMKDERESITAHTTFLDKQTGSHQGVISKETTSVDRYYYHNLIRGKQYKVDFFIAVKETGEKLKDAAGKEVRVTKEFKPTERDGYIDIEYTYDTTGLAGKTVVAGEDLYEEGVMVLHHFDLEDSEQTIYYPEIHTTATADDQKKADVNHKTVINDVIDYKNLTPGVEKTIRGVLMNAETGKSILDADGKEITAETAFTPEKPDGSATVTFTFDSYFLGKGAKVVVFEELYEGENKVTAHADLQDEGQTVEFNPLMTEIRVVKVDAQTKQNIKSKDFEFTIYEDEACTKAIKKVNADQSSGTATFNEIGYGTYYIKETKAPTGYSLSKEVVKVVVDEKLKNVGETYEITYADTPLPAAGAIIPAAAAVVTGDDTQIMAYVLMAGIAALALVIYGISRKKKEN</sequence>
<dbReference type="Gene3D" id="2.60.40.3930">
    <property type="match status" value="2"/>
</dbReference>
<dbReference type="InterPro" id="IPR013783">
    <property type="entry name" value="Ig-like_fold"/>
</dbReference>
<feature type="transmembrane region" description="Helical" evidence="4">
    <location>
        <begin position="736"/>
        <end position="755"/>
    </location>
</feature>
<evidence type="ECO:0000256" key="4">
    <source>
        <dbReference type="SAM" id="Phobius"/>
    </source>
</evidence>
<feature type="domain" description="T-Q ester bond containing" evidence="6">
    <location>
        <begin position="492"/>
        <end position="611"/>
    </location>
</feature>
<evidence type="ECO:0000256" key="1">
    <source>
        <dbReference type="ARBA" id="ARBA00007257"/>
    </source>
</evidence>
<dbReference type="Pfam" id="PF17802">
    <property type="entry name" value="SpaA"/>
    <property type="match status" value="2"/>
</dbReference>
<keyword evidence="4" id="KW-0812">Transmembrane</keyword>
<dbReference type="RefSeq" id="WP_074731746.1">
    <property type="nucleotide sequence ID" value="NZ_FNYK01000015.1"/>
</dbReference>
<dbReference type="Proteomes" id="UP000183028">
    <property type="component" value="Unassembled WGS sequence"/>
</dbReference>
<evidence type="ECO:0000256" key="3">
    <source>
        <dbReference type="ARBA" id="ARBA00022729"/>
    </source>
</evidence>
<keyword evidence="3" id="KW-0732">Signal</keyword>
<keyword evidence="2" id="KW-0964">Secreted</keyword>
<accession>A0A1H6SEM8</accession>
<evidence type="ECO:0000256" key="2">
    <source>
        <dbReference type="ARBA" id="ARBA00022525"/>
    </source>
</evidence>
<proteinExistence type="inferred from homology"/>
<dbReference type="PANTHER" id="PTHR36108:SF13">
    <property type="entry name" value="COLOSSIN-B-RELATED"/>
    <property type="match status" value="1"/>
</dbReference>